<accession>B6VUA9</accession>
<reference evidence="1 2" key="2">
    <citation type="submission" date="2008-10" db="EMBL/GenBank/DDBJ databases">
        <authorList>
            <person name="Fulton L."/>
            <person name="Clifton S."/>
            <person name="Fulton B."/>
            <person name="Xu J."/>
            <person name="Minx P."/>
            <person name="Pepin K.H."/>
            <person name="Johnson M."/>
            <person name="Thiruvilangam P."/>
            <person name="Bhonagiri V."/>
            <person name="Nash W.E."/>
            <person name="Mardis E.R."/>
            <person name="Wilson R.K."/>
        </authorList>
    </citation>
    <scope>NUCLEOTIDE SEQUENCE [LARGE SCALE GENOMIC DNA]</scope>
    <source>
        <strain evidence="1 2">DSM 17855</strain>
    </source>
</reference>
<name>B6VUA9_9BACT</name>
<dbReference type="EMBL" id="ABWZ01000014">
    <property type="protein sequence ID" value="EEB26697.1"/>
    <property type="molecule type" value="Genomic_DNA"/>
</dbReference>
<dbReference type="AlphaFoldDB" id="B6VUA9"/>
<dbReference type="Proteomes" id="UP000004849">
    <property type="component" value="Unassembled WGS sequence"/>
</dbReference>
<sequence>MNGIKVLWKKEKKKTRQFLYIIYCSVYDKVKISYCIIDDIYYIEK</sequence>
<dbReference type="HOGENOM" id="CLU_3196019_0_0_10"/>
<gene>
    <name evidence="1" type="ORF">BACDOR_00864</name>
</gene>
<protein>
    <submittedName>
        <fullName evidence="1">Uncharacterized protein</fullName>
    </submittedName>
</protein>
<evidence type="ECO:0000313" key="2">
    <source>
        <dbReference type="Proteomes" id="UP000004849"/>
    </source>
</evidence>
<organism evidence="1 2">
    <name type="scientific">Phocaeicola dorei DSM 17855</name>
    <dbReference type="NCBI Taxonomy" id="483217"/>
    <lineage>
        <taxon>Bacteria</taxon>
        <taxon>Pseudomonadati</taxon>
        <taxon>Bacteroidota</taxon>
        <taxon>Bacteroidia</taxon>
        <taxon>Bacteroidales</taxon>
        <taxon>Bacteroidaceae</taxon>
        <taxon>Phocaeicola</taxon>
    </lineage>
</organism>
<reference evidence="1 2" key="1">
    <citation type="submission" date="2008-10" db="EMBL/GenBank/DDBJ databases">
        <title>Draft genome sequence of Bacteroides dorei (DSM 17855).</title>
        <authorList>
            <person name="Sudarsanam P."/>
            <person name="Ley R."/>
            <person name="Guruge J."/>
            <person name="Turnbaugh P.J."/>
            <person name="Mahowald M."/>
            <person name="Liep D."/>
            <person name="Gordon J."/>
        </authorList>
    </citation>
    <scope>NUCLEOTIDE SEQUENCE [LARGE SCALE GENOMIC DNA]</scope>
    <source>
        <strain evidence="1 2">DSM 17855</strain>
    </source>
</reference>
<proteinExistence type="predicted"/>
<evidence type="ECO:0000313" key="1">
    <source>
        <dbReference type="EMBL" id="EEB26697.1"/>
    </source>
</evidence>